<dbReference type="PANTHER" id="PTHR14614">
    <property type="entry name" value="HEPATOCELLULAR CARCINOMA-ASSOCIATED ANTIGEN"/>
    <property type="match status" value="1"/>
</dbReference>
<dbReference type="Pfam" id="PF10294">
    <property type="entry name" value="Methyltransf_16"/>
    <property type="match status" value="1"/>
</dbReference>
<evidence type="ECO:0000256" key="4">
    <source>
        <dbReference type="ARBA" id="ARBA00022691"/>
    </source>
</evidence>
<dbReference type="AlphaFoldDB" id="A0A8T0AY63"/>
<sequence>MSFKEVQDVSCRFQVSFFAMCRLHTFPWKSLETEIQNSQSGVILDILKKTCLNLLCHKNPPSVKYRRLFLTELIKRHELTGSEPLDELYDALAEVMSAREDAVCYKTYFLPTGEAVSLEENVAMISDGTTGLVTWEAALYLTEWALENTHVFAGRTVLELGSGAGLAGVSLCRVCKPKKYIFTDCHQGVLQRLHKNLQRNGLNQDDDTDVSVCVRELNWEHAQDEELRRIGAEAVVATDVVYDPEVVGSLVRLLARLFHVCEDPPEVYIASTIRNPETYARFKDELEKAGLKHVPAPNPTTQVFPYDRVSSLEIINVLTEFKM</sequence>
<accession>A0A8T0AY63</accession>
<keyword evidence="7" id="KW-1185">Reference proteome</keyword>
<evidence type="ECO:0000313" key="6">
    <source>
        <dbReference type="EMBL" id="KAF7698442.1"/>
    </source>
</evidence>
<dbReference type="Gene3D" id="3.40.50.150">
    <property type="entry name" value="Vaccinia Virus protein VP39"/>
    <property type="match status" value="1"/>
</dbReference>
<keyword evidence="2" id="KW-0489">Methyltransferase</keyword>
<organism evidence="6 7">
    <name type="scientific">Silurus meridionalis</name>
    <name type="common">Southern catfish</name>
    <name type="synonym">Silurus soldatovi meridionalis</name>
    <dbReference type="NCBI Taxonomy" id="175797"/>
    <lineage>
        <taxon>Eukaryota</taxon>
        <taxon>Metazoa</taxon>
        <taxon>Chordata</taxon>
        <taxon>Craniata</taxon>
        <taxon>Vertebrata</taxon>
        <taxon>Euteleostomi</taxon>
        <taxon>Actinopterygii</taxon>
        <taxon>Neopterygii</taxon>
        <taxon>Teleostei</taxon>
        <taxon>Ostariophysi</taxon>
        <taxon>Siluriformes</taxon>
        <taxon>Siluridae</taxon>
        <taxon>Silurus</taxon>
    </lineage>
</organism>
<dbReference type="Proteomes" id="UP000606274">
    <property type="component" value="Unassembled WGS sequence"/>
</dbReference>
<name>A0A8T0AY63_SILME</name>
<dbReference type="InterPro" id="IPR019410">
    <property type="entry name" value="Methyltransf_16"/>
</dbReference>
<evidence type="ECO:0000256" key="1">
    <source>
        <dbReference type="ARBA" id="ARBA00005511"/>
    </source>
</evidence>
<evidence type="ECO:0000313" key="7">
    <source>
        <dbReference type="Proteomes" id="UP000606274"/>
    </source>
</evidence>
<dbReference type="GO" id="GO:0032991">
    <property type="term" value="C:protein-containing complex"/>
    <property type="evidence" value="ECO:0007669"/>
    <property type="project" value="TreeGrafter"/>
</dbReference>
<dbReference type="Pfam" id="PF14904">
    <property type="entry name" value="FAM86"/>
    <property type="match status" value="1"/>
</dbReference>
<dbReference type="PANTHER" id="PTHR14614:SF130">
    <property type="entry name" value="PROTEIN-LYSINE N-METHYLTRANSFERASE EEF2KMT"/>
    <property type="match status" value="1"/>
</dbReference>
<evidence type="ECO:0000259" key="5">
    <source>
        <dbReference type="Pfam" id="PF14904"/>
    </source>
</evidence>
<reference evidence="6" key="1">
    <citation type="submission" date="2020-08" db="EMBL/GenBank/DDBJ databases">
        <title>Chromosome-level assembly of Southern catfish (Silurus meridionalis) provides insights into visual adaptation to the nocturnal and benthic lifestyles.</title>
        <authorList>
            <person name="Zhang Y."/>
            <person name="Wang D."/>
            <person name="Peng Z."/>
        </authorList>
    </citation>
    <scope>NUCLEOTIDE SEQUENCE</scope>
    <source>
        <strain evidence="6">SWU-2019-XX</strain>
        <tissue evidence="6">Muscle</tissue>
    </source>
</reference>
<keyword evidence="3" id="KW-0808">Transferase</keyword>
<gene>
    <name evidence="6" type="ORF">HF521_004952</name>
</gene>
<comment type="caution">
    <text evidence="6">The sequence shown here is derived from an EMBL/GenBank/DDBJ whole genome shotgun (WGS) entry which is preliminary data.</text>
</comment>
<proteinExistence type="inferred from homology"/>
<dbReference type="GO" id="GO:0032259">
    <property type="term" value="P:methylation"/>
    <property type="evidence" value="ECO:0007669"/>
    <property type="project" value="UniProtKB-KW"/>
</dbReference>
<evidence type="ECO:0000256" key="3">
    <source>
        <dbReference type="ARBA" id="ARBA00022679"/>
    </source>
</evidence>
<feature type="domain" description="FAM86 N-terminal" evidence="5">
    <location>
        <begin position="9"/>
        <end position="95"/>
    </location>
</feature>
<comment type="similarity">
    <text evidence="1">Belongs to the class I-like SAM-binding methyltransferase superfamily. EEF2KMT family.</text>
</comment>
<dbReference type="EMBL" id="JABFDY010000014">
    <property type="protein sequence ID" value="KAF7698442.1"/>
    <property type="molecule type" value="Genomic_DNA"/>
</dbReference>
<dbReference type="GO" id="GO:0008168">
    <property type="term" value="F:methyltransferase activity"/>
    <property type="evidence" value="ECO:0007669"/>
    <property type="project" value="UniProtKB-KW"/>
</dbReference>
<dbReference type="OrthoDB" id="194386at2759"/>
<keyword evidence="4" id="KW-0949">S-adenosyl-L-methionine</keyword>
<evidence type="ECO:0000256" key="2">
    <source>
        <dbReference type="ARBA" id="ARBA00022603"/>
    </source>
</evidence>
<dbReference type="SUPFAM" id="SSF53335">
    <property type="entry name" value="S-adenosyl-L-methionine-dependent methyltransferases"/>
    <property type="match status" value="1"/>
</dbReference>
<dbReference type="InterPro" id="IPR029426">
    <property type="entry name" value="FAM86_N"/>
</dbReference>
<dbReference type="InterPro" id="IPR029063">
    <property type="entry name" value="SAM-dependent_MTases_sf"/>
</dbReference>
<protein>
    <recommendedName>
        <fullName evidence="5">FAM86 N-terminal domain-containing protein</fullName>
    </recommendedName>
</protein>